<accession>A0AA89T5H3</accession>
<gene>
    <name evidence="2" type="ORF">HNQ53_002829</name>
</gene>
<evidence type="ECO:0000313" key="2">
    <source>
        <dbReference type="EMBL" id="MBB5212604.1"/>
    </source>
</evidence>
<reference evidence="2 3" key="1">
    <citation type="submission" date="2020-08" db="EMBL/GenBank/DDBJ databases">
        <title>Genomic Encyclopedia of Type Strains, Phase IV (KMG-IV): sequencing the most valuable type-strain genomes for metagenomic binning, comparative biology and taxonomic classification.</title>
        <authorList>
            <person name="Goeker M."/>
        </authorList>
    </citation>
    <scope>NUCLEOTIDE SEQUENCE [LARGE SCALE GENOMIC DNA]</scope>
    <source>
        <strain evidence="2 3">DSM 11525</strain>
    </source>
</reference>
<dbReference type="EMBL" id="JACHHR010000003">
    <property type="protein sequence ID" value="MBB5212604.1"/>
    <property type="molecule type" value="Genomic_DNA"/>
</dbReference>
<dbReference type="Proteomes" id="UP000563601">
    <property type="component" value="Unassembled WGS sequence"/>
</dbReference>
<evidence type="ECO:0000256" key="1">
    <source>
        <dbReference type="SAM" id="MobiDB-lite"/>
    </source>
</evidence>
<feature type="region of interest" description="Disordered" evidence="1">
    <location>
        <begin position="1"/>
        <end position="29"/>
    </location>
</feature>
<organism evidence="2 3">
    <name type="scientific">Microbulbifer hydrolyticus</name>
    <dbReference type="NCBI Taxonomy" id="48074"/>
    <lineage>
        <taxon>Bacteria</taxon>
        <taxon>Pseudomonadati</taxon>
        <taxon>Pseudomonadota</taxon>
        <taxon>Gammaproteobacteria</taxon>
        <taxon>Cellvibrionales</taxon>
        <taxon>Microbulbiferaceae</taxon>
        <taxon>Microbulbifer</taxon>
    </lineage>
</organism>
<protein>
    <submittedName>
        <fullName evidence="2">Uncharacterized protein</fullName>
    </submittedName>
</protein>
<sequence>MHTSSALASELQVGVHGGRSVSRESDRCE</sequence>
<comment type="caution">
    <text evidence="2">The sequence shown here is derived from an EMBL/GenBank/DDBJ whole genome shotgun (WGS) entry which is preliminary data.</text>
</comment>
<evidence type="ECO:0000313" key="3">
    <source>
        <dbReference type="Proteomes" id="UP000563601"/>
    </source>
</evidence>
<dbReference type="AlphaFoldDB" id="A0AA89T5H3"/>
<name>A0AA89T5H3_9GAMM</name>
<proteinExistence type="predicted"/>